<evidence type="ECO:0000313" key="2">
    <source>
        <dbReference type="Proteomes" id="UP000887013"/>
    </source>
</evidence>
<name>A0A8X6MQP1_NEPPI</name>
<keyword evidence="2" id="KW-1185">Reference proteome</keyword>
<dbReference type="EMBL" id="BMAW01095941">
    <property type="protein sequence ID" value="GFS72661.1"/>
    <property type="molecule type" value="Genomic_DNA"/>
</dbReference>
<reference evidence="1" key="1">
    <citation type="submission" date="2020-08" db="EMBL/GenBank/DDBJ databases">
        <title>Multicomponent nature underlies the extraordinary mechanical properties of spider dragline silk.</title>
        <authorList>
            <person name="Kono N."/>
            <person name="Nakamura H."/>
            <person name="Mori M."/>
            <person name="Yoshida Y."/>
            <person name="Ohtoshi R."/>
            <person name="Malay A.D."/>
            <person name="Moran D.A.P."/>
            <person name="Tomita M."/>
            <person name="Numata K."/>
            <person name="Arakawa K."/>
        </authorList>
    </citation>
    <scope>NUCLEOTIDE SEQUENCE</scope>
</reference>
<protein>
    <submittedName>
        <fullName evidence="1">Uncharacterized protein</fullName>
    </submittedName>
</protein>
<comment type="caution">
    <text evidence="1">The sequence shown here is derived from an EMBL/GenBank/DDBJ whole genome shotgun (WGS) entry which is preliminary data.</text>
</comment>
<evidence type="ECO:0000313" key="1">
    <source>
        <dbReference type="EMBL" id="GFS72661.1"/>
    </source>
</evidence>
<gene>
    <name evidence="1" type="ORF">NPIL_511251</name>
</gene>
<dbReference type="AlphaFoldDB" id="A0A8X6MQP1"/>
<organism evidence="1 2">
    <name type="scientific">Nephila pilipes</name>
    <name type="common">Giant wood spider</name>
    <name type="synonym">Nephila maculata</name>
    <dbReference type="NCBI Taxonomy" id="299642"/>
    <lineage>
        <taxon>Eukaryota</taxon>
        <taxon>Metazoa</taxon>
        <taxon>Ecdysozoa</taxon>
        <taxon>Arthropoda</taxon>
        <taxon>Chelicerata</taxon>
        <taxon>Arachnida</taxon>
        <taxon>Araneae</taxon>
        <taxon>Araneomorphae</taxon>
        <taxon>Entelegynae</taxon>
        <taxon>Araneoidea</taxon>
        <taxon>Nephilidae</taxon>
        <taxon>Nephila</taxon>
    </lineage>
</organism>
<dbReference type="Proteomes" id="UP000887013">
    <property type="component" value="Unassembled WGS sequence"/>
</dbReference>
<sequence>MENYLKASDARVFSYRNSPELSPAMVAGILREQTDRTKIKNIRTSSRKTKRLVRLRPSDRKLIERSRQKVIEQNLKAHFFGGDLMRDLDTLRNLATALVDHDNRMPIARREDSETHDSFEKICNHFISYHNPKSI</sequence>
<proteinExistence type="predicted"/>
<accession>A0A8X6MQP1</accession>